<feature type="transmembrane region" description="Helical" evidence="1">
    <location>
        <begin position="95"/>
        <end position="116"/>
    </location>
</feature>
<dbReference type="InterPro" id="IPR005804">
    <property type="entry name" value="FA_desaturase_dom"/>
</dbReference>
<comment type="caution">
    <text evidence="3">The sequence shown here is derived from an EMBL/GenBank/DDBJ whole genome shotgun (WGS) entry which is preliminary data.</text>
</comment>
<organism evidence="3 4">
    <name type="scientific">Clydaea vesicula</name>
    <dbReference type="NCBI Taxonomy" id="447962"/>
    <lineage>
        <taxon>Eukaryota</taxon>
        <taxon>Fungi</taxon>
        <taxon>Fungi incertae sedis</taxon>
        <taxon>Chytridiomycota</taxon>
        <taxon>Chytridiomycota incertae sedis</taxon>
        <taxon>Chytridiomycetes</taxon>
        <taxon>Lobulomycetales</taxon>
        <taxon>Lobulomycetaceae</taxon>
        <taxon>Clydaea</taxon>
    </lineage>
</organism>
<protein>
    <submittedName>
        <fullName evidence="3">Delta(12)-fatty-acid desaturase</fullName>
    </submittedName>
</protein>
<evidence type="ECO:0000256" key="1">
    <source>
        <dbReference type="SAM" id="Phobius"/>
    </source>
</evidence>
<feature type="transmembrane region" description="Helical" evidence="1">
    <location>
        <begin position="237"/>
        <end position="255"/>
    </location>
</feature>
<feature type="transmembrane region" description="Helical" evidence="1">
    <location>
        <begin position="62"/>
        <end position="83"/>
    </location>
</feature>
<dbReference type="PANTHER" id="PTHR32100">
    <property type="entry name" value="OMEGA-6 FATTY ACID DESATURASE, CHLOROPLASTIC"/>
    <property type="match status" value="1"/>
</dbReference>
<dbReference type="Pfam" id="PF00487">
    <property type="entry name" value="FA_desaturase"/>
    <property type="match status" value="1"/>
</dbReference>
<dbReference type="GO" id="GO:0006629">
    <property type="term" value="P:lipid metabolic process"/>
    <property type="evidence" value="ECO:0007669"/>
    <property type="project" value="InterPro"/>
</dbReference>
<keyword evidence="1" id="KW-1133">Transmembrane helix</keyword>
<dbReference type="GO" id="GO:0016491">
    <property type="term" value="F:oxidoreductase activity"/>
    <property type="evidence" value="ECO:0007669"/>
    <property type="project" value="InterPro"/>
</dbReference>
<gene>
    <name evidence="3" type="primary">FAD2</name>
    <name evidence="3" type="ORF">HK099_000529</name>
</gene>
<keyword evidence="1" id="KW-0472">Membrane</keyword>
<evidence type="ECO:0000313" key="4">
    <source>
        <dbReference type="Proteomes" id="UP001211065"/>
    </source>
</evidence>
<dbReference type="InterPro" id="IPR012171">
    <property type="entry name" value="Fatty_acid_desaturase"/>
</dbReference>
<keyword evidence="4" id="KW-1185">Reference proteome</keyword>
<dbReference type="Proteomes" id="UP001211065">
    <property type="component" value="Unassembled WGS sequence"/>
</dbReference>
<feature type="domain" description="Fatty acid desaturase" evidence="2">
    <location>
        <begin position="68"/>
        <end position="326"/>
    </location>
</feature>
<sequence length="365" mass="42287">MPDKVQPNQKQPFTFKQLQNSIPKHCFQRNLLTSFSYVFVDLLLASLLFYFATFIQHSKLQIFYLPLYWISQGVVCTGIWVLAHECGHQAFSDYGWVNDTVGFILHSALLVPYFAWKRTHANHHKKCAHMDYDQVFVPKTRSQMNLPDGEDLALSVPIVSLLESIKMLLLGWPAYLLFNISSQQYDQWVSHFIPSAPIFEKSDYNDIVKSNIGVLFTISILVYLSNIFSFLDVAKYYIVPYLVVNGFLVLITFLQHTHPDIPHYRGEEWSFLAGALATVDRDYGILNYFFHHIGNTHVAHHLFSKMPHYHAQEATEAIKKVLGSYYKFDNKGIFQALIDTMNECRYVEDTGDIVYYVNLKEKKAK</sequence>
<keyword evidence="1" id="KW-0812">Transmembrane</keyword>
<feature type="transmembrane region" description="Helical" evidence="1">
    <location>
        <begin position="35"/>
        <end position="55"/>
    </location>
</feature>
<accession>A0AAD5TV78</accession>
<evidence type="ECO:0000313" key="3">
    <source>
        <dbReference type="EMBL" id="KAJ3206495.1"/>
    </source>
</evidence>
<dbReference type="AlphaFoldDB" id="A0AAD5TV78"/>
<dbReference type="CDD" id="cd03507">
    <property type="entry name" value="Delta12-FADS-like"/>
    <property type="match status" value="1"/>
</dbReference>
<reference evidence="3" key="1">
    <citation type="submission" date="2020-05" db="EMBL/GenBank/DDBJ databases">
        <title>Phylogenomic resolution of chytrid fungi.</title>
        <authorList>
            <person name="Stajich J.E."/>
            <person name="Amses K."/>
            <person name="Simmons R."/>
            <person name="Seto K."/>
            <person name="Myers J."/>
            <person name="Bonds A."/>
            <person name="Quandt C.A."/>
            <person name="Barry K."/>
            <person name="Liu P."/>
            <person name="Grigoriev I."/>
            <person name="Longcore J.E."/>
            <person name="James T.Y."/>
        </authorList>
    </citation>
    <scope>NUCLEOTIDE SEQUENCE</scope>
    <source>
        <strain evidence="3">JEL0476</strain>
    </source>
</reference>
<proteinExistence type="predicted"/>
<name>A0AAD5TV78_9FUNG</name>
<evidence type="ECO:0000259" key="2">
    <source>
        <dbReference type="Pfam" id="PF00487"/>
    </source>
</evidence>
<dbReference type="EMBL" id="JADGJW010001120">
    <property type="protein sequence ID" value="KAJ3206495.1"/>
    <property type="molecule type" value="Genomic_DNA"/>
</dbReference>
<feature type="transmembrane region" description="Helical" evidence="1">
    <location>
        <begin position="212"/>
        <end position="231"/>
    </location>
</feature>